<dbReference type="EMBL" id="CP124733">
    <property type="protein sequence ID" value="WHA41694.1"/>
    <property type="molecule type" value="Genomic_DNA"/>
</dbReference>
<dbReference type="AlphaFoldDB" id="A0AAF0HC60"/>
<gene>
    <name evidence="1" type="ORF">CFBP5477_003415</name>
</gene>
<organism evidence="1 2">
    <name type="scientific">Agrobacterium larrymoorei</name>
    <dbReference type="NCBI Taxonomy" id="160699"/>
    <lineage>
        <taxon>Bacteria</taxon>
        <taxon>Pseudomonadati</taxon>
        <taxon>Pseudomonadota</taxon>
        <taxon>Alphaproteobacteria</taxon>
        <taxon>Hyphomicrobiales</taxon>
        <taxon>Rhizobiaceae</taxon>
        <taxon>Rhizobium/Agrobacterium group</taxon>
        <taxon>Agrobacterium</taxon>
    </lineage>
</organism>
<sequence>MKSDKVKATENALKFIGNNPSFDIAEFIDRISIKEDWAKIVVAHIYLDHIVTSLLKSKLPHPDEYLDKRGFSEKLVLSQSMGYLRGDFGIVLRKINTSRNKFAHELSFDVSDAEKRDLFRTLTTERPISDVTQARGFEEFLITVVIFAEVSRVAEQRRGEISEEQNYVTGKIMEILIAQKGKYGSEE</sequence>
<proteinExistence type="predicted"/>
<reference evidence="1" key="1">
    <citation type="submission" date="2023-05" db="EMBL/GenBank/DDBJ databases">
        <title>Complete genome sequence of Agrobacterium larrymoorei CFBP5477.</title>
        <authorList>
            <person name="Yen H.-C."/>
            <person name="Chou L."/>
            <person name="Lin Y.-C."/>
            <person name="Lai E.-M."/>
            <person name="Kuo C.-H."/>
        </authorList>
    </citation>
    <scope>NUCLEOTIDE SEQUENCE</scope>
    <source>
        <strain evidence="1">CFBP5477</strain>
    </source>
</reference>
<dbReference type="RefSeq" id="WP_137393725.1">
    <property type="nucleotide sequence ID" value="NZ_CP124733.1"/>
</dbReference>
<evidence type="ECO:0000313" key="1">
    <source>
        <dbReference type="EMBL" id="WHA41694.1"/>
    </source>
</evidence>
<name>A0AAF0HC60_9HYPH</name>
<evidence type="ECO:0000313" key="2">
    <source>
        <dbReference type="Proteomes" id="UP000298664"/>
    </source>
</evidence>
<protein>
    <submittedName>
        <fullName evidence="1">Uncharacterized protein</fullName>
    </submittedName>
</protein>
<accession>A0AAF0HC60</accession>
<dbReference type="Proteomes" id="UP000298664">
    <property type="component" value="Chromosome Circular"/>
</dbReference>